<comment type="similarity">
    <text evidence="2">Belongs to the LDLR family.</text>
</comment>
<feature type="disulfide bond" evidence="13">
    <location>
        <begin position="1158"/>
        <end position="1173"/>
    </location>
</feature>
<keyword evidence="7" id="KW-0677">Repeat</keyword>
<keyword evidence="5 15" id="KW-0812">Transmembrane</keyword>
<feature type="disulfide bond" evidence="13">
    <location>
        <begin position="197"/>
        <end position="212"/>
    </location>
</feature>
<dbReference type="SUPFAM" id="SSF63825">
    <property type="entry name" value="YWTD domain"/>
    <property type="match status" value="3"/>
</dbReference>
<feature type="disulfide bond" evidence="13">
    <location>
        <begin position="232"/>
        <end position="250"/>
    </location>
</feature>
<dbReference type="CTD" id="32367"/>
<dbReference type="InterPro" id="IPR051221">
    <property type="entry name" value="LDLR-related"/>
</dbReference>
<feature type="transmembrane region" description="Helical" evidence="15">
    <location>
        <begin position="1713"/>
        <end position="1734"/>
    </location>
</feature>
<dbReference type="Pfam" id="PF12662">
    <property type="entry name" value="cEGF"/>
    <property type="match status" value="1"/>
</dbReference>
<evidence type="ECO:0000256" key="2">
    <source>
        <dbReference type="ARBA" id="ARBA00009939"/>
    </source>
</evidence>
<dbReference type="Pfam" id="PF14670">
    <property type="entry name" value="FXa_inhibition"/>
    <property type="match status" value="1"/>
</dbReference>
<dbReference type="InterPro" id="IPR009030">
    <property type="entry name" value="Growth_fac_rcpt_cys_sf"/>
</dbReference>
<dbReference type="SMART" id="SM00192">
    <property type="entry name" value="LDLa"/>
    <property type="match status" value="12"/>
</dbReference>
<dbReference type="Gene3D" id="2.10.25.10">
    <property type="entry name" value="Laminin"/>
    <property type="match status" value="4"/>
</dbReference>
<dbReference type="FunFam" id="4.10.400.10:FF:000002">
    <property type="entry name" value="Low-density lipoprotein receptor-related protein 1"/>
    <property type="match status" value="1"/>
</dbReference>
<dbReference type="GO" id="GO:0005509">
    <property type="term" value="F:calcium ion binding"/>
    <property type="evidence" value="ECO:0007669"/>
    <property type="project" value="InterPro"/>
</dbReference>
<evidence type="ECO:0000256" key="15">
    <source>
        <dbReference type="SAM" id="Phobius"/>
    </source>
</evidence>
<feature type="disulfide bond" evidence="13">
    <location>
        <begin position="1229"/>
        <end position="1247"/>
    </location>
</feature>
<evidence type="ECO:0000256" key="12">
    <source>
        <dbReference type="ARBA" id="ARBA00023180"/>
    </source>
</evidence>
<dbReference type="InterPro" id="IPR001881">
    <property type="entry name" value="EGF-like_Ca-bd_dom"/>
</dbReference>
<dbReference type="Proteomes" id="UP000504615">
    <property type="component" value="Unplaced"/>
</dbReference>
<dbReference type="InterPro" id="IPR026823">
    <property type="entry name" value="cEGF"/>
</dbReference>
<feature type="disulfide bond" evidence="13">
    <location>
        <begin position="1271"/>
        <end position="1283"/>
    </location>
</feature>
<dbReference type="PROSITE" id="PS00010">
    <property type="entry name" value="ASX_HYDROXYL"/>
    <property type="match status" value="1"/>
</dbReference>
<keyword evidence="11 18" id="KW-0675">Receptor</keyword>
<dbReference type="InterPro" id="IPR002172">
    <property type="entry name" value="LDrepeatLR_classA_rpt"/>
</dbReference>
<dbReference type="InterPro" id="IPR000742">
    <property type="entry name" value="EGF"/>
</dbReference>
<evidence type="ECO:0000256" key="1">
    <source>
        <dbReference type="ARBA" id="ARBA00004479"/>
    </source>
</evidence>
<dbReference type="SUPFAM" id="SSF57196">
    <property type="entry name" value="EGF/Laminin"/>
    <property type="match status" value="4"/>
</dbReference>
<keyword evidence="8 15" id="KW-1133">Transmembrane helix</keyword>
<dbReference type="PRINTS" id="PR00261">
    <property type="entry name" value="LDLRECEPTOR"/>
</dbReference>
<feature type="disulfide bond" evidence="13">
    <location>
        <begin position="1057"/>
        <end position="1075"/>
    </location>
</feature>
<evidence type="ECO:0000313" key="17">
    <source>
        <dbReference type="Proteomes" id="UP000504615"/>
    </source>
</evidence>
<evidence type="ECO:0000256" key="10">
    <source>
        <dbReference type="ARBA" id="ARBA00023157"/>
    </source>
</evidence>
<feature type="transmembrane region" description="Helical" evidence="15">
    <location>
        <begin position="65"/>
        <end position="87"/>
    </location>
</feature>
<evidence type="ECO:0000256" key="8">
    <source>
        <dbReference type="ARBA" id="ARBA00022989"/>
    </source>
</evidence>
<dbReference type="CDD" id="cd00112">
    <property type="entry name" value="LDLa"/>
    <property type="match status" value="11"/>
</dbReference>
<dbReference type="FunFam" id="2.10.25.10:FF:000119">
    <property type="entry name" value="vitamin K-dependent protein S"/>
    <property type="match status" value="1"/>
</dbReference>
<dbReference type="PROSITE" id="PS01187">
    <property type="entry name" value="EGF_CA"/>
    <property type="match status" value="2"/>
</dbReference>
<keyword evidence="4" id="KW-0254">Endocytosis</keyword>
<feature type="disulfide bond" evidence="13">
    <location>
        <begin position="109"/>
        <end position="124"/>
    </location>
</feature>
<feature type="repeat" description="LDL-receptor class B" evidence="14">
    <location>
        <begin position="467"/>
        <end position="511"/>
    </location>
</feature>
<dbReference type="Pfam" id="PF00058">
    <property type="entry name" value="Ldl_recept_b"/>
    <property type="match status" value="3"/>
</dbReference>
<name>A0A8N1SBC7_9HYME</name>
<feature type="repeat" description="LDL-receptor class B" evidence="14">
    <location>
        <begin position="1566"/>
        <end position="1608"/>
    </location>
</feature>
<feature type="disulfide bond" evidence="13">
    <location>
        <begin position="1018"/>
        <end position="1036"/>
    </location>
</feature>
<keyword evidence="9 15" id="KW-0472">Membrane</keyword>
<feature type="disulfide bond" evidence="13">
    <location>
        <begin position="1050"/>
        <end position="1062"/>
    </location>
</feature>
<keyword evidence="10 13" id="KW-1015">Disulfide bond</keyword>
<evidence type="ECO:0000256" key="6">
    <source>
        <dbReference type="ARBA" id="ARBA00022729"/>
    </source>
</evidence>
<accession>A0A8N1SBC7</accession>
<proteinExistence type="inferred from homology"/>
<dbReference type="RefSeq" id="XP_025075482.1">
    <property type="nucleotide sequence ID" value="XM_025219697.1"/>
</dbReference>
<sequence length="1825" mass="206648">MSLPENNLFFCIIRLTLVLILLSFGGIFNLAFQPTSSILSISDLLDKPEFNMTSKFSFTVIMRRLVTLLFICSFLHSSFELGFPFGITCSSLDYFRCHNGECIPFSERCDEFEDCLDGSDEENCDNFDLLEHPFIITCAKDEFQCKTNECIPAAKFCDAINDCPDKSDEYEGCVEKLNCTGKFQCHDKHCISEEWVCDGSKDCPDGSDEWNCKANKTSSESDCKTKNSQYFCKNHRCISLDKVCDNKDDCGDGSDEGSNCTSLVHNCTYAGCSQQCKQTPKESVCFCKSGFKLEDDNRTCSDINECQFYGTCDQNCTNFPGSYKCTCQEEYFLQNDTRTCKARGGEATLIYATKNKIRGMYLDSKIHFEVTLFLSHIVGVAMDGDYTYYGKQKVIIKQSSRYDIKKSLQQVYTSVTEIVVDWITKNIYFIDDGYNHIVVCDNNATYCVILINDILEPKGLALLPSKGKMYWSDCSSNAPHISETGMDGKNTKILVSTNIVWPNSITIDYPNDRLYWVDAKLQMIETIRLDGTDRRIVLHDVIQHPSSLVTFENRLYWSDWESKTIQSCNKFNGKDWHILIRTNNEPYGLYIEHSALKRKFNNPCHPNPCSELCMLNQNKSYTCACTSNKELDTDNHTCREKKKEQYLLIATLGKLIYCYYGMIGKPKTINNPKLTLDFITKLAFDSSSGKVYICNNNWLSSANVTRYDPSNEIFETPFTIHAIIEAIAFDHIGNNLYLSNALEKSIEVHSMTTMQKTVLYFQESPYEIMLVPEESKMFVSFGSELHVGFKKNKLNLKRNFSLYEMNMNGLGLRKLIKENLENSLIDVHVSMCYDKDSKTLFIGDHSAGVILSYSNGNTHVFRTGLKFPANLAVAGDNIFWTEHNTQKIIYWTNFKISPPNHKGVAFEFSSYSFLSIISVHKEPIKEVNGCQKNNGNCSHVCLLSTATSFICACPPKMVLINNSTCSSLPKCNADEYMCSEHNICIKKEQRCDGKVDCPNGEDETTDCEKHCEENEFMCKDGTCINLESHCNTFLDCPDHSDEENCDKPKCQSDQFQCTNGSCIPRIKKCDGLADCLDLSDESFYNCIVSPSKQHVCELNEFMCNDQTCIPKTFVCDGEMDCIDASDEASELCKSNEKKCKNEDFQCANGHCISLSLKCNGINDCFDGSDEKYCLDGRSNRFTNCSENEYRCFDTELCLPKTVRCNGKNDCPKNDDEHDCLFCSEDEFACDDRRCIPFLWVCDGDDDCGDRLDEKNCDGDKKIVNRNELDKCNEFMCNSYEDTCLPYSKVCDDIRDCRDGSDEGGKCQNACAQDNFCQGICYKTPKGAVCDCQDGYRLAADTISCDDINECENDVCSQICVNIPGSYRCLCHEGYVIRKDKVSCKAVGPPMELITATDIDIRKISSDLESTEVIHSLSGLSVSSLDVNAIDDSVYWSNSEFGTIKKMDIKTGKINATLFVGQPHAIVVDWVTNHVYVGDSNLSSTIKVCDLEKQRCATLVRLENQAKALSLAVDPVNNWLFWAQITWQKDEPFSKIYRTDLTGADVKIIAFQNISFVSGMAIDFVKSKLYWSDSFRKTIESSNFDGSQRSTFLRTTIYHPLDISIYEQSLYWLMSSDGQLQNCKLYGDKSCKILNVGKNNIQKSFAILHISRQSKVKNPCDEQNCDYMCIPKKHNAICICANGELINPNTTCLSGEITVPAKSYFKNTRYLSNVYSVTLVVLFIAVLMMCGYYYYQKNKLKFKSSDVGFSSIRFQNPSYDRRDEVEVTLQSIASDSLSPGAHEYINPMDDKLYKTAMKSIAGNSSEERNVEEVEKQDPLIHFVPLK</sequence>
<evidence type="ECO:0000259" key="16">
    <source>
        <dbReference type="PROSITE" id="PS01186"/>
    </source>
</evidence>
<dbReference type="SMART" id="SM00181">
    <property type="entry name" value="EGF"/>
    <property type="match status" value="9"/>
</dbReference>
<feature type="disulfide bond" evidence="13">
    <location>
        <begin position="1011"/>
        <end position="1023"/>
    </location>
</feature>
<protein>
    <submittedName>
        <fullName evidence="18">LOW QUALITY PROTEIN: vitellogenin receptor</fullName>
    </submittedName>
</protein>
<dbReference type="InterPro" id="IPR023415">
    <property type="entry name" value="LDLR_class-A_CS"/>
</dbReference>
<dbReference type="InterPro" id="IPR011042">
    <property type="entry name" value="6-blade_b-propeller_TolB-like"/>
</dbReference>
<organism evidence="17 18">
    <name type="scientific">Pogonomyrmex barbatus</name>
    <name type="common">red harvester ant</name>
    <dbReference type="NCBI Taxonomy" id="144034"/>
    <lineage>
        <taxon>Eukaryota</taxon>
        <taxon>Metazoa</taxon>
        <taxon>Ecdysozoa</taxon>
        <taxon>Arthropoda</taxon>
        <taxon>Hexapoda</taxon>
        <taxon>Insecta</taxon>
        <taxon>Pterygota</taxon>
        <taxon>Neoptera</taxon>
        <taxon>Endopterygota</taxon>
        <taxon>Hymenoptera</taxon>
        <taxon>Apocrita</taxon>
        <taxon>Aculeata</taxon>
        <taxon>Formicoidea</taxon>
        <taxon>Formicidae</taxon>
        <taxon>Myrmicinae</taxon>
        <taxon>Pogonomyrmex</taxon>
    </lineage>
</organism>
<dbReference type="InterPro" id="IPR036055">
    <property type="entry name" value="LDL_receptor-like_sf"/>
</dbReference>
<feature type="repeat" description="LDL-receptor class B" evidence="14">
    <location>
        <begin position="512"/>
        <end position="554"/>
    </location>
</feature>
<dbReference type="OrthoDB" id="8831087at2759"/>
<keyword evidence="6" id="KW-0732">Signal</keyword>
<keyword evidence="12" id="KW-0325">Glycoprotein</keyword>
<dbReference type="GO" id="GO:0006897">
    <property type="term" value="P:endocytosis"/>
    <property type="evidence" value="ECO:0007669"/>
    <property type="project" value="UniProtKB-KW"/>
</dbReference>
<feature type="disulfide bond" evidence="13">
    <location>
        <begin position="185"/>
        <end position="203"/>
    </location>
</feature>
<feature type="disulfide bond" evidence="13">
    <location>
        <begin position="1030"/>
        <end position="1045"/>
    </location>
</feature>
<evidence type="ECO:0000313" key="18">
    <source>
        <dbReference type="RefSeq" id="XP_025075482.1"/>
    </source>
</evidence>
<dbReference type="FunFam" id="4.10.400.10:FF:000065">
    <property type="entry name" value="Transmembrane protease serine 7"/>
    <property type="match status" value="1"/>
</dbReference>
<evidence type="ECO:0000256" key="9">
    <source>
        <dbReference type="ARBA" id="ARBA00023136"/>
    </source>
</evidence>
<dbReference type="Pfam" id="PF00057">
    <property type="entry name" value="Ldl_recept_a"/>
    <property type="match status" value="12"/>
</dbReference>
<evidence type="ECO:0000256" key="7">
    <source>
        <dbReference type="ARBA" id="ARBA00022737"/>
    </source>
</evidence>
<dbReference type="PANTHER" id="PTHR22722:SF14">
    <property type="entry name" value="MEGALIN, ISOFORM A"/>
    <property type="match status" value="1"/>
</dbReference>
<dbReference type="FunFam" id="2.120.10.30:FF:000241">
    <property type="entry name" value="Low-density lipoprotein receptor-related protein 6"/>
    <property type="match status" value="1"/>
</dbReference>
<feature type="disulfide bond" evidence="13">
    <location>
        <begin position="1139"/>
        <end position="1151"/>
    </location>
</feature>
<dbReference type="Gene3D" id="4.10.400.10">
    <property type="entry name" value="Low-density Lipoprotein Receptor"/>
    <property type="match status" value="12"/>
</dbReference>
<dbReference type="InterPro" id="IPR000152">
    <property type="entry name" value="EGF-type_Asp/Asn_hydroxyl_site"/>
</dbReference>
<evidence type="ECO:0000256" key="5">
    <source>
        <dbReference type="ARBA" id="ARBA00022692"/>
    </source>
</evidence>
<dbReference type="InterPro" id="IPR018097">
    <property type="entry name" value="EGF_Ca-bd_CS"/>
</dbReference>
<evidence type="ECO:0000256" key="14">
    <source>
        <dbReference type="PROSITE-ProRule" id="PRU00461"/>
    </source>
</evidence>
<feature type="disulfide bond" evidence="13">
    <location>
        <begin position="1103"/>
        <end position="1121"/>
    </location>
</feature>
<dbReference type="GeneID" id="105432629"/>
<dbReference type="PROSITE" id="PS01186">
    <property type="entry name" value="EGF_2"/>
    <property type="match status" value="1"/>
</dbReference>
<feature type="transmembrane region" description="Helical" evidence="15">
    <location>
        <begin position="12"/>
        <end position="32"/>
    </location>
</feature>
<gene>
    <name evidence="18" type="primary">LOC105432629</name>
</gene>
<evidence type="ECO:0000256" key="3">
    <source>
        <dbReference type="ARBA" id="ARBA00022536"/>
    </source>
</evidence>
<dbReference type="GO" id="GO:0043235">
    <property type="term" value="C:receptor complex"/>
    <property type="evidence" value="ECO:0007669"/>
    <property type="project" value="TreeGrafter"/>
</dbReference>
<dbReference type="CDD" id="cd00054">
    <property type="entry name" value="EGF_CA"/>
    <property type="match status" value="2"/>
</dbReference>
<dbReference type="SUPFAM" id="SSF57184">
    <property type="entry name" value="Growth factor receptor domain"/>
    <property type="match status" value="1"/>
</dbReference>
<evidence type="ECO:0000256" key="4">
    <source>
        <dbReference type="ARBA" id="ARBA00022583"/>
    </source>
</evidence>
<comment type="subcellular location">
    <subcellularLocation>
        <location evidence="1">Membrane</location>
        <topology evidence="1">Single-pass type I membrane protein</topology>
    </subcellularLocation>
</comment>
<dbReference type="FunFam" id="2.10.25.10:FF:000009">
    <property type="entry name" value="Low-density lipoprotein receptor isoform 1"/>
    <property type="match status" value="1"/>
</dbReference>
<feature type="disulfide bond" evidence="13">
    <location>
        <begin position="145"/>
        <end position="163"/>
    </location>
</feature>
<feature type="disulfide bond" evidence="13">
    <location>
        <begin position="1096"/>
        <end position="1108"/>
    </location>
</feature>
<keyword evidence="3" id="KW-0245">EGF-like domain</keyword>
<dbReference type="PROSITE" id="PS01209">
    <property type="entry name" value="LDLRA_1"/>
    <property type="match status" value="5"/>
</dbReference>
<evidence type="ECO:0000256" key="13">
    <source>
        <dbReference type="PROSITE-ProRule" id="PRU00124"/>
    </source>
</evidence>
<feature type="disulfide bond" evidence="13">
    <location>
        <begin position="97"/>
        <end position="115"/>
    </location>
</feature>
<feature type="disulfide bond" evidence="13">
    <location>
        <begin position="1222"/>
        <end position="1234"/>
    </location>
</feature>
<dbReference type="PROSITE" id="PS51120">
    <property type="entry name" value="LDLRB"/>
    <property type="match status" value="3"/>
</dbReference>
<dbReference type="Gene3D" id="2.120.10.30">
    <property type="entry name" value="TolB, C-terminal domain"/>
    <property type="match status" value="3"/>
</dbReference>
<dbReference type="SMART" id="SM00179">
    <property type="entry name" value="EGF_CA"/>
    <property type="match status" value="3"/>
</dbReference>
<feature type="disulfide bond" evidence="13">
    <location>
        <begin position="1241"/>
        <end position="1256"/>
    </location>
</feature>
<dbReference type="PANTHER" id="PTHR22722">
    <property type="entry name" value="LOW-DENSITY LIPOPROTEIN RECEPTOR-RELATED PROTEIN 2-RELATED"/>
    <property type="match status" value="1"/>
</dbReference>
<comment type="caution">
    <text evidence="13">Lacks conserved residue(s) required for the propagation of feature annotation.</text>
</comment>
<keyword evidence="17" id="KW-1185">Reference proteome</keyword>
<feature type="domain" description="EGF-like" evidence="16">
    <location>
        <begin position="1368"/>
        <end position="1383"/>
    </location>
</feature>
<evidence type="ECO:0000256" key="11">
    <source>
        <dbReference type="ARBA" id="ARBA00023170"/>
    </source>
</evidence>
<dbReference type="SMART" id="SM00135">
    <property type="entry name" value="LY"/>
    <property type="match status" value="11"/>
</dbReference>
<dbReference type="InterPro" id="IPR000033">
    <property type="entry name" value="LDLR_classB_rpt"/>
</dbReference>
<feature type="disulfide bond" evidence="13">
    <location>
        <begin position="138"/>
        <end position="150"/>
    </location>
</feature>
<dbReference type="GO" id="GO:0005886">
    <property type="term" value="C:plasma membrane"/>
    <property type="evidence" value="ECO:0007669"/>
    <property type="project" value="TreeGrafter"/>
</dbReference>
<dbReference type="SUPFAM" id="SSF57424">
    <property type="entry name" value="LDL receptor-like module"/>
    <property type="match status" value="12"/>
</dbReference>
<feature type="disulfide bond" evidence="13">
    <location>
        <begin position="1146"/>
        <end position="1164"/>
    </location>
</feature>
<feature type="disulfide bond" evidence="13">
    <location>
        <begin position="1204"/>
        <end position="1219"/>
    </location>
</feature>
<reference evidence="18" key="1">
    <citation type="submission" date="2025-08" db="UniProtKB">
        <authorList>
            <consortium name="RefSeq"/>
        </authorList>
    </citation>
    <scope>IDENTIFICATION</scope>
</reference>
<dbReference type="PROSITE" id="PS50068">
    <property type="entry name" value="LDLRA_2"/>
    <property type="match status" value="12"/>
</dbReference>